<dbReference type="PANTHER" id="PTHR37422">
    <property type="entry name" value="TEICHURONIC ACID BIOSYNTHESIS PROTEIN TUAE"/>
    <property type="match status" value="1"/>
</dbReference>
<dbReference type="Gene3D" id="1.25.40.10">
    <property type="entry name" value="Tetratricopeptide repeat domain"/>
    <property type="match status" value="1"/>
</dbReference>
<feature type="transmembrane region" description="Helical" evidence="6">
    <location>
        <begin position="12"/>
        <end position="29"/>
    </location>
</feature>
<evidence type="ECO:0000313" key="9">
    <source>
        <dbReference type="Proteomes" id="UP000246104"/>
    </source>
</evidence>
<evidence type="ECO:0000256" key="1">
    <source>
        <dbReference type="ARBA" id="ARBA00004141"/>
    </source>
</evidence>
<name>A0A317JTH6_9BACT</name>
<dbReference type="PANTHER" id="PTHR37422:SF13">
    <property type="entry name" value="LIPOPOLYSACCHARIDE BIOSYNTHESIS PROTEIN PA4999-RELATED"/>
    <property type="match status" value="1"/>
</dbReference>
<accession>A0A317JTH6</accession>
<evidence type="ECO:0000256" key="6">
    <source>
        <dbReference type="SAM" id="Phobius"/>
    </source>
</evidence>
<evidence type="ECO:0000313" key="8">
    <source>
        <dbReference type="EMBL" id="PWU23231.1"/>
    </source>
</evidence>
<dbReference type="Pfam" id="PF04932">
    <property type="entry name" value="Wzy_C"/>
    <property type="match status" value="1"/>
</dbReference>
<feature type="domain" description="O-antigen ligase-related" evidence="7">
    <location>
        <begin position="230"/>
        <end position="418"/>
    </location>
</feature>
<feature type="transmembrane region" description="Helical" evidence="6">
    <location>
        <begin position="246"/>
        <end position="268"/>
    </location>
</feature>
<gene>
    <name evidence="8" type="ORF">C5B42_03645</name>
</gene>
<feature type="transmembrane region" description="Helical" evidence="6">
    <location>
        <begin position="446"/>
        <end position="465"/>
    </location>
</feature>
<dbReference type="InterPro" id="IPR007016">
    <property type="entry name" value="O-antigen_ligase-rel_domated"/>
</dbReference>
<organism evidence="8 9">
    <name type="scientific">Candidatus Cerribacteria bacterium 'Amazon FNV 2010 28 9'</name>
    <dbReference type="NCBI Taxonomy" id="2081795"/>
    <lineage>
        <taxon>Bacteria</taxon>
        <taxon>Candidatus Cerribacteria</taxon>
    </lineage>
</organism>
<sequence length="741" mass="82949">MNVSRFLNKLMFFLFGALFVLVPLLFTSVNDELFEFNKMLAVYVIALLMALVWAVRCITEKRLIWRRTVFDLPILLFLVSQVCATIFSMDVRTSLFGYYTRFNGGLFSLLSYAWMYEMFVIFISRDQVKKLLHILLFGGVLSAAYAFPEHFGHSPSCVLFSGSFDIKCWVQNVQDRVFGTFGQPNWLAAYLGMLIPLVIAQLFTPIKTKKSLLESDSLQRFLPQAICALVILLYTLTLLFTKSRSGIGALLLGLGLFGVEGIAAWSFAVRQHLHKKDTSIWTPIAVALTGIGIILCMMIVGSPFEFLNSFTTHLFPPKQIVSSSEAPPQPTVVSGDSQLDAGGSESGAIRAVVWKGAIDVWKRYPIFGSGVETFAYSYYKDRPKEHNLLSEWDFLYNKAHNEFLNFAATTGTFGLGTYLFMLSMFIAYPVWIAYKRLTISQTTADSQFTTILLLALSTSIVILSVSNFFGFSTVMVSALMYIFPGIAIVFVNEQKKLESEITIHEIDTNQWMMIGIAIIVTALPILYIHTLWNADVAYAKGKQYDAANLPQTAYAYLQQATTMLPGETTYHDEFSSNLATLAVALAQVGDSTSSAQLTTLAIQESNLTITQNPHNVGYYKTRIKVFLLLANLDPLYFTQAREATHTAIDLSPTDPKLVYFDALLADQAKDEQTYVADLQRAIDLKENYEDARYALGSYELKHEQPQQAADQFSYMLKNINPNNLLAQQGLASASALLQKKK</sequence>
<protein>
    <recommendedName>
        <fullName evidence="7">O-antigen ligase-related domain-containing protein</fullName>
    </recommendedName>
</protein>
<feature type="compositionally biased region" description="Polar residues" evidence="5">
    <location>
        <begin position="321"/>
        <end position="337"/>
    </location>
</feature>
<dbReference type="EMBL" id="PSRQ01000042">
    <property type="protein sequence ID" value="PWU23231.1"/>
    <property type="molecule type" value="Genomic_DNA"/>
</dbReference>
<dbReference type="SUPFAM" id="SSF48452">
    <property type="entry name" value="TPR-like"/>
    <property type="match status" value="1"/>
</dbReference>
<keyword evidence="2 6" id="KW-0812">Transmembrane</keyword>
<comment type="subcellular location">
    <subcellularLocation>
        <location evidence="1">Membrane</location>
        <topology evidence="1">Multi-pass membrane protein</topology>
    </subcellularLocation>
</comment>
<feature type="transmembrane region" description="Helical" evidence="6">
    <location>
        <begin position="70"/>
        <end position="89"/>
    </location>
</feature>
<evidence type="ECO:0000259" key="7">
    <source>
        <dbReference type="Pfam" id="PF04932"/>
    </source>
</evidence>
<feature type="transmembrane region" description="Helical" evidence="6">
    <location>
        <begin position="187"/>
        <end position="206"/>
    </location>
</feature>
<reference evidence="8 9" key="1">
    <citation type="submission" date="2018-02" db="EMBL/GenBank/DDBJ databases">
        <title>Genomic Reconstructions from Amazon Rainforest and Pasture Soil Reveal Novel Insights into the Physiology of Candidate Phyla in Tropical Sites.</title>
        <authorList>
            <person name="Kroeger M.E."/>
            <person name="Delmont T."/>
            <person name="Eren A.M."/>
            <person name="Guo J."/>
            <person name="Meyer K.M."/>
            <person name="Khan K."/>
            <person name="Rodrigues J.L.M."/>
            <person name="Bohannan B.J.M."/>
            <person name="Tringe S."/>
            <person name="Borges C.D."/>
            <person name="Tiedje J."/>
            <person name="Tsai S.M."/>
            <person name="Nusslein K."/>
        </authorList>
    </citation>
    <scope>NUCLEOTIDE SEQUENCE [LARGE SCALE GENOMIC DNA]</scope>
    <source>
        <strain evidence="8">Amazon FNV 2010 28 9</strain>
    </source>
</reference>
<evidence type="ECO:0000256" key="4">
    <source>
        <dbReference type="ARBA" id="ARBA00023136"/>
    </source>
</evidence>
<feature type="transmembrane region" description="Helical" evidence="6">
    <location>
        <begin position="471"/>
        <end position="491"/>
    </location>
</feature>
<feature type="transmembrane region" description="Helical" evidence="6">
    <location>
        <begin position="218"/>
        <end position="240"/>
    </location>
</feature>
<dbReference type="AlphaFoldDB" id="A0A317JTH6"/>
<evidence type="ECO:0000256" key="2">
    <source>
        <dbReference type="ARBA" id="ARBA00022692"/>
    </source>
</evidence>
<keyword evidence="3 6" id="KW-1133">Transmembrane helix</keyword>
<feature type="transmembrane region" description="Helical" evidence="6">
    <location>
        <begin position="41"/>
        <end position="58"/>
    </location>
</feature>
<feature type="transmembrane region" description="Helical" evidence="6">
    <location>
        <begin position="280"/>
        <end position="300"/>
    </location>
</feature>
<feature type="transmembrane region" description="Helical" evidence="6">
    <location>
        <begin position="511"/>
        <end position="532"/>
    </location>
</feature>
<feature type="transmembrane region" description="Helical" evidence="6">
    <location>
        <begin position="413"/>
        <end position="434"/>
    </location>
</feature>
<dbReference type="InterPro" id="IPR051533">
    <property type="entry name" value="WaaL-like"/>
</dbReference>
<proteinExistence type="predicted"/>
<feature type="region of interest" description="Disordered" evidence="5">
    <location>
        <begin position="321"/>
        <end position="343"/>
    </location>
</feature>
<dbReference type="InterPro" id="IPR011990">
    <property type="entry name" value="TPR-like_helical_dom_sf"/>
</dbReference>
<comment type="caution">
    <text evidence="8">The sequence shown here is derived from an EMBL/GenBank/DDBJ whole genome shotgun (WGS) entry which is preliminary data.</text>
</comment>
<evidence type="ECO:0000256" key="5">
    <source>
        <dbReference type="SAM" id="MobiDB-lite"/>
    </source>
</evidence>
<dbReference type="GO" id="GO:0016020">
    <property type="term" value="C:membrane"/>
    <property type="evidence" value="ECO:0007669"/>
    <property type="project" value="UniProtKB-SubCell"/>
</dbReference>
<keyword evidence="4 6" id="KW-0472">Membrane</keyword>
<dbReference type="Proteomes" id="UP000246104">
    <property type="component" value="Unassembled WGS sequence"/>
</dbReference>
<feature type="transmembrane region" description="Helical" evidence="6">
    <location>
        <begin position="104"/>
        <end position="124"/>
    </location>
</feature>
<evidence type="ECO:0000256" key="3">
    <source>
        <dbReference type="ARBA" id="ARBA00022989"/>
    </source>
</evidence>